<name>A0ABY7QHC1_9ACTN</name>
<dbReference type="RefSeq" id="WP_270151942.1">
    <property type="nucleotide sequence ID" value="NZ_CP115453.1"/>
</dbReference>
<evidence type="ECO:0000313" key="2">
    <source>
        <dbReference type="Proteomes" id="UP001212821"/>
    </source>
</evidence>
<dbReference type="Proteomes" id="UP001212821">
    <property type="component" value="Plasmid punmamed4"/>
</dbReference>
<keyword evidence="2" id="KW-1185">Reference proteome</keyword>
<dbReference type="EMBL" id="CP115453">
    <property type="protein sequence ID" value="WBP92195.1"/>
    <property type="molecule type" value="Genomic_DNA"/>
</dbReference>
<accession>A0ABY7QHC1</accession>
<organism evidence="1 2">
    <name type="scientific">Kitasatospora cathayae</name>
    <dbReference type="NCBI Taxonomy" id="3004092"/>
    <lineage>
        <taxon>Bacteria</taxon>
        <taxon>Bacillati</taxon>
        <taxon>Actinomycetota</taxon>
        <taxon>Actinomycetes</taxon>
        <taxon>Kitasatosporales</taxon>
        <taxon>Streptomycetaceae</taxon>
        <taxon>Kitasatospora</taxon>
    </lineage>
</organism>
<evidence type="ECO:0000313" key="1">
    <source>
        <dbReference type="EMBL" id="WBP92195.1"/>
    </source>
</evidence>
<protein>
    <submittedName>
        <fullName evidence="1">Uncharacterized protein</fullName>
    </submittedName>
</protein>
<gene>
    <name evidence="1" type="ORF">O1G21_41030</name>
</gene>
<keyword evidence="1" id="KW-0614">Plasmid</keyword>
<reference evidence="1 2" key="1">
    <citation type="submission" date="2022-12" db="EMBL/GenBank/DDBJ databases">
        <title>HUAS 3-15.</title>
        <authorList>
            <person name="Mo P."/>
        </authorList>
    </citation>
    <scope>NUCLEOTIDE SEQUENCE [LARGE SCALE GENOMIC DNA]</scope>
    <source>
        <strain evidence="1 2">HUAS 3-15</strain>
        <plasmid evidence="1 2">punmamed4</plasmid>
    </source>
</reference>
<proteinExistence type="predicted"/>
<sequence length="78" mass="8688">MATDNTDKAAKDAARAAAKKRLTEALAQREADHADVETAFWTKVRDEIDSGALRQVDAVDALGFTREYIRKQLKNLPE</sequence>
<geneLocation type="plasmid" evidence="1 2">
    <name>punmamed4</name>
</geneLocation>